<dbReference type="InterPro" id="IPR001245">
    <property type="entry name" value="Ser-Thr/Tyr_kinase_cat_dom"/>
</dbReference>
<keyword evidence="6 8" id="KW-0472">Membrane</keyword>
<evidence type="ECO:0000256" key="2">
    <source>
        <dbReference type="ARBA" id="ARBA00022614"/>
    </source>
</evidence>
<feature type="chain" id="PRO_5043990477" evidence="9">
    <location>
        <begin position="24"/>
        <end position="1015"/>
    </location>
</feature>
<evidence type="ECO:0000256" key="3">
    <source>
        <dbReference type="ARBA" id="ARBA00022692"/>
    </source>
</evidence>
<dbReference type="Pfam" id="PF07714">
    <property type="entry name" value="PK_Tyr_Ser-Thr"/>
    <property type="match status" value="2"/>
</dbReference>
<dbReference type="Proteomes" id="UP000237347">
    <property type="component" value="Unassembled WGS sequence"/>
</dbReference>
<dbReference type="SUPFAM" id="SSF52058">
    <property type="entry name" value="L domain-like"/>
    <property type="match status" value="1"/>
</dbReference>
<dbReference type="Gene3D" id="1.10.510.10">
    <property type="entry name" value="Transferase(Phosphotransferase) domain 1"/>
    <property type="match status" value="2"/>
</dbReference>
<dbReference type="PROSITE" id="PS00107">
    <property type="entry name" value="PROTEIN_KINASE_ATP"/>
    <property type="match status" value="2"/>
</dbReference>
<dbReference type="Gene3D" id="3.80.10.10">
    <property type="entry name" value="Ribonuclease Inhibitor"/>
    <property type="match status" value="2"/>
</dbReference>
<evidence type="ECO:0000259" key="10">
    <source>
        <dbReference type="PROSITE" id="PS50011"/>
    </source>
</evidence>
<keyword evidence="5 8" id="KW-1133">Transmembrane helix</keyword>
<dbReference type="InterPro" id="IPR032675">
    <property type="entry name" value="LRR_dom_sf"/>
</dbReference>
<dbReference type="PROSITE" id="PS50011">
    <property type="entry name" value="PROTEIN_KINASE_DOM"/>
    <property type="match status" value="1"/>
</dbReference>
<keyword evidence="12" id="KW-1185">Reference proteome</keyword>
<feature type="signal peptide" evidence="9">
    <location>
        <begin position="1"/>
        <end position="23"/>
    </location>
</feature>
<dbReference type="FunFam" id="3.30.200.20:FF:000479">
    <property type="entry name" value="Putative inactive leucine-rich repeat receptor-like protein kinase"/>
    <property type="match status" value="1"/>
</dbReference>
<keyword evidence="7" id="KW-0067">ATP-binding</keyword>
<dbReference type="InterPro" id="IPR000719">
    <property type="entry name" value="Prot_kinase_dom"/>
</dbReference>
<keyword evidence="3 8" id="KW-0812">Transmembrane</keyword>
<dbReference type="FunFam" id="3.80.10.10:FF:000380">
    <property type="entry name" value="Putative inactive leucine-rich repeat receptor-like protein kinase"/>
    <property type="match status" value="1"/>
</dbReference>
<feature type="transmembrane region" description="Helical" evidence="8">
    <location>
        <begin position="389"/>
        <end position="414"/>
    </location>
</feature>
<evidence type="ECO:0000313" key="11">
    <source>
        <dbReference type="EMBL" id="KAK7854212.1"/>
    </source>
</evidence>
<proteinExistence type="predicted"/>
<evidence type="ECO:0000256" key="4">
    <source>
        <dbReference type="ARBA" id="ARBA00022737"/>
    </source>
</evidence>
<evidence type="ECO:0000313" key="12">
    <source>
        <dbReference type="Proteomes" id="UP000237347"/>
    </source>
</evidence>
<dbReference type="Pfam" id="PF13855">
    <property type="entry name" value="LRR_8"/>
    <property type="match status" value="1"/>
</dbReference>
<dbReference type="InterPro" id="IPR051824">
    <property type="entry name" value="LRR_Rcpt-Like_S/T_Kinase"/>
</dbReference>
<dbReference type="InterPro" id="IPR001611">
    <property type="entry name" value="Leu-rich_rpt"/>
</dbReference>
<evidence type="ECO:0000256" key="9">
    <source>
        <dbReference type="SAM" id="SignalP"/>
    </source>
</evidence>
<evidence type="ECO:0000256" key="7">
    <source>
        <dbReference type="PROSITE-ProRule" id="PRU10141"/>
    </source>
</evidence>
<dbReference type="FunFam" id="1.10.510.10:FF:000657">
    <property type="entry name" value="Putative inactive leucine-rich repeat receptor-like protein kinase"/>
    <property type="match status" value="2"/>
</dbReference>
<keyword evidence="7" id="KW-0547">Nucleotide-binding</keyword>
<accession>A0AAW0LSN4</accession>
<dbReference type="SMART" id="SM00369">
    <property type="entry name" value="LRR_TYP"/>
    <property type="match status" value="3"/>
</dbReference>
<feature type="domain" description="Protein kinase" evidence="10">
    <location>
        <begin position="479"/>
        <end position="795"/>
    </location>
</feature>
<evidence type="ECO:0000256" key="8">
    <source>
        <dbReference type="SAM" id="Phobius"/>
    </source>
</evidence>
<sequence length="1015" mass="112290">MGYLNLLLLVVLLWVFFIPSSYELHPSQTQVLLQIRKLLEYPSSLQTWENYYGDLCNLTKSAHVSITCQDSSITELKIMGDKLVKVSEFHGFAIPNMTLSESFSIDSFVTTLTRLTSLKVLRLVSLGIWGPLPDKIHRLYSLELLDLSSNFMYGSIPPKISRLVKLHTLTLDSNHFNDTVPDWLDSFSNLTILSLKRNGFKGQIPFSISKIKTLTDLVLSHNELSGKLPDLSTLTNLHLLDIIENHLDSELPVMPKELVTVLLSNNSLSGEISEQFGELHKLQHLDLSFNHLSGTPPSALFSLPNISYLNLGSNMLSGSLPDELSCGDKLGYVDLSSNKLTGQLPSCLNSTSDKRYVKIGGNCLSRDSQDQHEGSHCLISSKQARGRDIAVEVAVISGAVLVMVLLGLGVLLLCKRCHSRTEEQHVLSKNVQAITPTGISSELLANARFISQAAKLGTQGAPVSRLFSFEELKEATNNFDSSRFLGEGSMGKIYKGRLENGTYVAIRSLSLVKKCSIPNLKARLDLLSKLHHPHLVGFLGHGIDGSGQDDSSSSKVFLVYEYVPNGNYRTHLSESCPEKVFKWSDRLAILIGVAKAVHFLHTGVIPGCLNNRLKTNNILLDEHRIAKLSDYGMSIITEEIENHRTNTEDDVYNFGFILLESLVGPIVTGKGEAFLLNEMTWSHEPQASFGSQDGRRRIVDPIVLTTCSQESLSIVLGTQGAPVSRLFSFEELKEATNNFDSSRFLGEGSMGKIYKGRLENGTYVAIRSLSLVKKCSIPNLKARLDLLSKLHHPHLVGFLGHGIDGSGQDDSSSSKVFLVYEYVPNGNYRTHLSESCPEKVFKWSDRLAILIGVAKAVHFLHTGVIPGCLNNRLKTNNILLDEHRIAKLSDYGMSIITEEIENHRTNTEDDVYNFGFILLESLVGPIVTGKGEAFLLNEMASFGSQDGRRRIVDPIVLTTCSQESLSIVVSITNKCIAPELLSRPSFEDVLWNLQYAAQIQATADSDQRSDSTTWL</sequence>
<keyword evidence="4" id="KW-0677">Repeat</keyword>
<keyword evidence="2" id="KW-0433">Leucine-rich repeat</keyword>
<dbReference type="InterPro" id="IPR017441">
    <property type="entry name" value="Protein_kinase_ATP_BS"/>
</dbReference>
<protein>
    <submittedName>
        <fullName evidence="11">Inactive leucine-rich repeat receptor-like protein kinase</fullName>
    </submittedName>
</protein>
<dbReference type="GO" id="GO:0016020">
    <property type="term" value="C:membrane"/>
    <property type="evidence" value="ECO:0007669"/>
    <property type="project" value="UniProtKB-SubCell"/>
</dbReference>
<keyword evidence="9" id="KW-0732">Signal</keyword>
<dbReference type="SUPFAM" id="SSF56112">
    <property type="entry name" value="Protein kinase-like (PK-like)"/>
    <property type="match status" value="2"/>
</dbReference>
<dbReference type="PANTHER" id="PTHR48006:SF80">
    <property type="entry name" value="PROTEIN KINASE DOMAIN-CONTAINING PROTEIN"/>
    <property type="match status" value="1"/>
</dbReference>
<dbReference type="EMBL" id="PKMF04000057">
    <property type="protein sequence ID" value="KAK7854212.1"/>
    <property type="molecule type" value="Genomic_DNA"/>
</dbReference>
<dbReference type="InterPro" id="IPR011009">
    <property type="entry name" value="Kinase-like_dom_sf"/>
</dbReference>
<name>A0AAW0LSN4_QUESU</name>
<feature type="binding site" evidence="7">
    <location>
        <position position="514"/>
    </location>
    <ligand>
        <name>ATP</name>
        <dbReference type="ChEBI" id="CHEBI:30616"/>
    </ligand>
</feature>
<comment type="subcellular location">
    <subcellularLocation>
        <location evidence="1">Membrane</location>
        <topology evidence="1">Single-pass type I membrane protein</topology>
    </subcellularLocation>
</comment>
<dbReference type="PANTHER" id="PTHR48006">
    <property type="entry name" value="LEUCINE-RICH REPEAT-CONTAINING PROTEIN DDB_G0281931-RELATED"/>
    <property type="match status" value="1"/>
</dbReference>
<organism evidence="11 12">
    <name type="scientific">Quercus suber</name>
    <name type="common">Cork oak</name>
    <dbReference type="NCBI Taxonomy" id="58331"/>
    <lineage>
        <taxon>Eukaryota</taxon>
        <taxon>Viridiplantae</taxon>
        <taxon>Streptophyta</taxon>
        <taxon>Embryophyta</taxon>
        <taxon>Tracheophyta</taxon>
        <taxon>Spermatophyta</taxon>
        <taxon>Magnoliopsida</taxon>
        <taxon>eudicotyledons</taxon>
        <taxon>Gunneridae</taxon>
        <taxon>Pentapetalae</taxon>
        <taxon>rosids</taxon>
        <taxon>fabids</taxon>
        <taxon>Fagales</taxon>
        <taxon>Fagaceae</taxon>
        <taxon>Quercus</taxon>
    </lineage>
</organism>
<evidence type="ECO:0000256" key="6">
    <source>
        <dbReference type="ARBA" id="ARBA00023136"/>
    </source>
</evidence>
<dbReference type="InterPro" id="IPR003591">
    <property type="entry name" value="Leu-rich_rpt_typical-subtyp"/>
</dbReference>
<evidence type="ECO:0000256" key="5">
    <source>
        <dbReference type="ARBA" id="ARBA00022989"/>
    </source>
</evidence>
<reference evidence="11 12" key="1">
    <citation type="journal article" date="2018" name="Sci. Data">
        <title>The draft genome sequence of cork oak.</title>
        <authorList>
            <person name="Ramos A.M."/>
            <person name="Usie A."/>
            <person name="Barbosa P."/>
            <person name="Barros P.M."/>
            <person name="Capote T."/>
            <person name="Chaves I."/>
            <person name="Simoes F."/>
            <person name="Abreu I."/>
            <person name="Carrasquinho I."/>
            <person name="Faro C."/>
            <person name="Guimaraes J.B."/>
            <person name="Mendonca D."/>
            <person name="Nobrega F."/>
            <person name="Rodrigues L."/>
            <person name="Saibo N.J.M."/>
            <person name="Varela M.C."/>
            <person name="Egas C."/>
            <person name="Matos J."/>
            <person name="Miguel C.M."/>
            <person name="Oliveira M.M."/>
            <person name="Ricardo C.P."/>
            <person name="Goncalves S."/>
        </authorList>
    </citation>
    <scope>NUCLEOTIDE SEQUENCE [LARGE SCALE GENOMIC DNA]</scope>
    <source>
        <strain evidence="12">cv. HL8</strain>
    </source>
</reference>
<dbReference type="Gene3D" id="3.30.200.20">
    <property type="entry name" value="Phosphorylase Kinase, domain 1"/>
    <property type="match status" value="2"/>
</dbReference>
<dbReference type="GO" id="GO:0005524">
    <property type="term" value="F:ATP binding"/>
    <property type="evidence" value="ECO:0007669"/>
    <property type="project" value="UniProtKB-UniRule"/>
</dbReference>
<dbReference type="FunFam" id="3.80.10.10:FF:000155">
    <property type="entry name" value="Putative inactive leucine-rich repeat receptor-like protein kinase"/>
    <property type="match status" value="1"/>
</dbReference>
<gene>
    <name evidence="11" type="ORF">CFP56_032864</name>
</gene>
<feature type="binding site" evidence="7">
    <location>
        <position position="774"/>
    </location>
    <ligand>
        <name>ATP</name>
        <dbReference type="ChEBI" id="CHEBI:30616"/>
    </ligand>
</feature>
<comment type="caution">
    <text evidence="11">The sequence shown here is derived from an EMBL/GenBank/DDBJ whole genome shotgun (WGS) entry which is preliminary data.</text>
</comment>
<dbReference type="GO" id="GO:0004672">
    <property type="term" value="F:protein kinase activity"/>
    <property type="evidence" value="ECO:0007669"/>
    <property type="project" value="InterPro"/>
</dbReference>
<dbReference type="PROSITE" id="PS51450">
    <property type="entry name" value="LRR"/>
    <property type="match status" value="2"/>
</dbReference>
<dbReference type="AlphaFoldDB" id="A0AAW0LSN4"/>
<evidence type="ECO:0000256" key="1">
    <source>
        <dbReference type="ARBA" id="ARBA00004479"/>
    </source>
</evidence>